<evidence type="ECO:0000256" key="1">
    <source>
        <dbReference type="SAM" id="MobiDB-lite"/>
    </source>
</evidence>
<evidence type="ECO:0000313" key="2">
    <source>
        <dbReference type="EMBL" id="AFJ69790.1"/>
    </source>
</evidence>
<gene>
    <name evidence="2" type="ORF">NGATSA_2067800</name>
</gene>
<proteinExistence type="evidence at transcript level"/>
<reference evidence="2" key="1">
    <citation type="journal article" date="2012" name="Bioengineered">
        <title>Additional insights into the genome of the oleaginous model alga Nannochloropsis gaditana.</title>
        <authorList>
            <person name="Jinkerson R.E."/>
            <person name="Radakovits R."/>
            <person name="Posewitz M.C."/>
        </authorList>
    </citation>
    <scope>NUCLEOTIDE SEQUENCE</scope>
    <source>
        <strain evidence="2">CCMP526</strain>
    </source>
</reference>
<dbReference type="EMBL" id="JU980727">
    <property type="protein sequence ID" value="AFJ69790.1"/>
    <property type="molecule type" value="mRNA"/>
</dbReference>
<accession>I2CSA7</accession>
<dbReference type="AlphaFoldDB" id="I2CSA7"/>
<feature type="compositionally biased region" description="Gly residues" evidence="1">
    <location>
        <begin position="31"/>
        <end position="42"/>
    </location>
</feature>
<reference evidence="2" key="2">
    <citation type="journal article" date="2012" name="Nat. Commun.">
        <title>Draft genome sequence and genetic transformation of the oleaginous alga Nannochloropis gaditana.</title>
        <authorList>
            <person name="Radakovits R."/>
            <person name="Jinkerson R.E."/>
            <person name="Fuerstenberg S.I."/>
            <person name="Tae H."/>
            <person name="Settlage R.E."/>
            <person name="Boore J.L."/>
            <person name="Posewitz M.C."/>
        </authorList>
    </citation>
    <scope>NUCLEOTIDE SEQUENCE</scope>
    <source>
        <strain evidence="2">CCMP526</strain>
    </source>
</reference>
<organism evidence="2">
    <name type="scientific">Nannochloropsis gaditana (strain CCMP526)</name>
    <name type="common">Green microalga</name>
    <name type="synonym">Microchloropsis gaditana</name>
    <dbReference type="NCBI Taxonomy" id="1093141"/>
    <lineage>
        <taxon>Eukaryota</taxon>
        <taxon>Sar</taxon>
        <taxon>Stramenopiles</taxon>
        <taxon>Ochrophyta</taxon>
        <taxon>Eustigmatophyceae</taxon>
        <taxon>Eustigmatales</taxon>
        <taxon>Monodopsidaceae</taxon>
        <taxon>Nannochloropsis</taxon>
    </lineage>
</organism>
<name>I2CSA7_NANGC</name>
<sequence length="80" mass="8539">WGQWFPLRFAVGRPLAREESGPRHQWRSNGQGAGSQGMGRVPGRGVATERGAGLLGVFRVPGDPAVFGRQPSPVFDPSPS</sequence>
<feature type="region of interest" description="Disordered" evidence="1">
    <location>
        <begin position="15"/>
        <end position="46"/>
    </location>
</feature>
<feature type="non-terminal residue" evidence="2">
    <location>
        <position position="80"/>
    </location>
</feature>
<feature type="non-terminal residue" evidence="2">
    <location>
        <position position="1"/>
    </location>
</feature>
<protein>
    <submittedName>
        <fullName evidence="2">Uncharacterized protein</fullName>
    </submittedName>
</protein>